<reference evidence="5 6" key="1">
    <citation type="submission" date="2016-01" db="EMBL/GenBank/DDBJ databases">
        <title>The new phylogeny of the genus Mycobacterium.</title>
        <authorList>
            <person name="Tarcisio F."/>
            <person name="Conor M."/>
            <person name="Antonella G."/>
            <person name="Elisabetta G."/>
            <person name="Giulia F.S."/>
            <person name="Sara T."/>
            <person name="Anna F."/>
            <person name="Clotilde B."/>
            <person name="Roberto B."/>
            <person name="Veronica D.S."/>
            <person name="Fabio R."/>
            <person name="Monica P."/>
            <person name="Olivier J."/>
            <person name="Enrico T."/>
            <person name="Nicola S."/>
        </authorList>
    </citation>
    <scope>NUCLEOTIDE SEQUENCE [LARGE SCALE GENOMIC DNA]</scope>
    <source>
        <strain evidence="5 6">DSM 44160</strain>
    </source>
</reference>
<organism evidence="5 6">
    <name type="scientific">Mycobacterium gordonae</name>
    <dbReference type="NCBI Taxonomy" id="1778"/>
    <lineage>
        <taxon>Bacteria</taxon>
        <taxon>Bacillati</taxon>
        <taxon>Actinomycetota</taxon>
        <taxon>Actinomycetes</taxon>
        <taxon>Mycobacteriales</taxon>
        <taxon>Mycobacteriaceae</taxon>
        <taxon>Mycobacterium</taxon>
    </lineage>
</organism>
<feature type="binding site" evidence="3">
    <location>
        <position position="58"/>
    </location>
    <ligand>
        <name>Mg(2+)</name>
        <dbReference type="ChEBI" id="CHEBI:18420"/>
        <label>1</label>
    </ligand>
</feature>
<dbReference type="InterPro" id="IPR000387">
    <property type="entry name" value="Tyr_Pase_dom"/>
</dbReference>
<dbReference type="InterPro" id="IPR000340">
    <property type="entry name" value="Dual-sp_phosphatase_cat-dom"/>
</dbReference>
<dbReference type="EMBL" id="LQOY01000083">
    <property type="protein sequence ID" value="ORV86040.1"/>
    <property type="molecule type" value="Genomic_DNA"/>
</dbReference>
<dbReference type="SUPFAM" id="SSF52799">
    <property type="entry name" value="(Phosphotyrosine protein) phosphatases II"/>
    <property type="match status" value="1"/>
</dbReference>
<dbReference type="Gene3D" id="1.10.4080.10">
    <property type="entry name" value="ADP-ribosylation/Crystallin J1"/>
    <property type="match status" value="1"/>
</dbReference>
<dbReference type="GO" id="GO:0046872">
    <property type="term" value="F:metal ion binding"/>
    <property type="evidence" value="ECO:0007669"/>
    <property type="project" value="UniProtKB-KW"/>
</dbReference>
<accession>A0A1X1WHN7</accession>
<feature type="binding site" evidence="3">
    <location>
        <position position="56"/>
    </location>
    <ligand>
        <name>Mg(2+)</name>
        <dbReference type="ChEBI" id="CHEBI:18420"/>
        <label>1</label>
    </ligand>
</feature>
<feature type="binding site" evidence="3">
    <location>
        <position position="57"/>
    </location>
    <ligand>
        <name>Mg(2+)</name>
        <dbReference type="ChEBI" id="CHEBI:18420"/>
        <label>1</label>
    </ligand>
</feature>
<dbReference type="PROSITE" id="PS00383">
    <property type="entry name" value="TYR_PHOSPHATASE_1"/>
    <property type="match status" value="1"/>
</dbReference>
<dbReference type="PROSITE" id="PS50056">
    <property type="entry name" value="TYR_PHOSPHATASE_2"/>
    <property type="match status" value="1"/>
</dbReference>
<dbReference type="CDD" id="cd14498">
    <property type="entry name" value="DSP"/>
    <property type="match status" value="1"/>
</dbReference>
<feature type="domain" description="Tyrosine specific protein phosphatases" evidence="4">
    <location>
        <begin position="404"/>
        <end position="473"/>
    </location>
</feature>
<dbReference type="PANTHER" id="PTHR16222:SF24">
    <property type="entry name" value="ADP-RIBOSYLHYDROLASE ARH3"/>
    <property type="match status" value="1"/>
</dbReference>
<keyword evidence="2 5" id="KW-0378">Hydrolase</keyword>
<dbReference type="InterPro" id="IPR029021">
    <property type="entry name" value="Prot-tyrosine_phosphatase-like"/>
</dbReference>
<sequence length="476" mass="51240">MKLTNAQLDRACGALLATAAGDALGAPYEFGPPRGPELEVAMVGGGGFGWEPGEWTDDTSMAVVIAEVASSDVDLREEPALDTIVKRWHQWAQRAKDVGIQTRSVLSQAGQGGITALKAREESARLHKLTGRTAGNGSLMRTAPVALAFLDDEDVLAEAARTVSELTHYDPEAGDACVLWCLAIRNAVLTGELNARIGLRHLEVERRTLWAGRIHQADLMHPAEFTNNGWVAQALQAAWSAISTTPVPQDDPAKGTFRADHLRLALDAAVRGGNDTDTVAAIAGGLLGATYGASAVPAGWRRKLHGWPGLQTRDLVELATRIVKADNQFRDEPFWITPVRHPYDDGVWLGDLAALQSLPPGVDTIVSLCRVNDDDLPSDVEQIDVWLNDDVEPDANPNLDYVLTDTVRLLEQLRSEGRTVLLHCVAGQSRTPTVAALYGARMQGLSGARSLEQITSELPSARPNIALREALARLAP</sequence>
<dbReference type="Pfam" id="PF00782">
    <property type="entry name" value="DSPc"/>
    <property type="match status" value="1"/>
</dbReference>
<dbReference type="InterPro" id="IPR050792">
    <property type="entry name" value="ADP-ribosylglycohydrolase"/>
</dbReference>
<feature type="binding site" evidence="3">
    <location>
        <position position="278"/>
    </location>
    <ligand>
        <name>Mg(2+)</name>
        <dbReference type="ChEBI" id="CHEBI:18420"/>
        <label>1</label>
    </ligand>
</feature>
<comment type="similarity">
    <text evidence="1">Belongs to the ADP-ribosylglycohydrolase family.</text>
</comment>
<evidence type="ECO:0000313" key="5">
    <source>
        <dbReference type="EMBL" id="ORV86040.1"/>
    </source>
</evidence>
<evidence type="ECO:0000256" key="3">
    <source>
        <dbReference type="PIRSR" id="PIRSR605502-1"/>
    </source>
</evidence>
<evidence type="ECO:0000259" key="4">
    <source>
        <dbReference type="PROSITE" id="PS50056"/>
    </source>
</evidence>
<evidence type="ECO:0000313" key="6">
    <source>
        <dbReference type="Proteomes" id="UP000193928"/>
    </source>
</evidence>
<dbReference type="InterPro" id="IPR036705">
    <property type="entry name" value="Ribosyl_crysJ1_sf"/>
</dbReference>
<dbReference type="GO" id="GO:0016787">
    <property type="term" value="F:hydrolase activity"/>
    <property type="evidence" value="ECO:0007669"/>
    <property type="project" value="UniProtKB-KW"/>
</dbReference>
<keyword evidence="6" id="KW-1185">Reference proteome</keyword>
<name>A0A1X1WHN7_MYCGO</name>
<keyword evidence="3" id="KW-0460">Magnesium</keyword>
<comment type="caution">
    <text evidence="5">The sequence shown here is derived from an EMBL/GenBank/DDBJ whole genome shotgun (WGS) entry which is preliminary data.</text>
</comment>
<comment type="cofactor">
    <cofactor evidence="3">
        <name>Mg(2+)</name>
        <dbReference type="ChEBI" id="CHEBI:18420"/>
    </cofactor>
    <text evidence="3">Binds 2 magnesium ions per subunit.</text>
</comment>
<feature type="binding site" evidence="3">
    <location>
        <position position="275"/>
    </location>
    <ligand>
        <name>Mg(2+)</name>
        <dbReference type="ChEBI" id="CHEBI:18420"/>
        <label>1</label>
    </ligand>
</feature>
<dbReference type="RefSeq" id="WP_069434772.1">
    <property type="nucleotide sequence ID" value="NZ_JACKSU010000008.1"/>
</dbReference>
<evidence type="ECO:0000256" key="2">
    <source>
        <dbReference type="ARBA" id="ARBA00022801"/>
    </source>
</evidence>
<evidence type="ECO:0000256" key="1">
    <source>
        <dbReference type="ARBA" id="ARBA00010702"/>
    </source>
</evidence>
<keyword evidence="3" id="KW-0479">Metal-binding</keyword>
<dbReference type="InterPro" id="IPR016130">
    <property type="entry name" value="Tyr_Pase_AS"/>
</dbReference>
<dbReference type="Gene3D" id="3.90.190.10">
    <property type="entry name" value="Protein tyrosine phosphatase superfamily"/>
    <property type="match status" value="1"/>
</dbReference>
<dbReference type="AlphaFoldDB" id="A0A1X1WHN7"/>
<dbReference type="Proteomes" id="UP000193928">
    <property type="component" value="Unassembled WGS sequence"/>
</dbReference>
<dbReference type="InterPro" id="IPR005502">
    <property type="entry name" value="Ribosyl_crysJ1"/>
</dbReference>
<protein>
    <submittedName>
        <fullName evidence="5">Ribosylglycohydrolase</fullName>
    </submittedName>
</protein>
<proteinExistence type="inferred from homology"/>
<dbReference type="PANTHER" id="PTHR16222">
    <property type="entry name" value="ADP-RIBOSYLGLYCOHYDROLASE"/>
    <property type="match status" value="1"/>
</dbReference>
<dbReference type="SUPFAM" id="SSF101478">
    <property type="entry name" value="ADP-ribosylglycohydrolase"/>
    <property type="match status" value="1"/>
</dbReference>
<gene>
    <name evidence="5" type="ORF">AWC08_25085</name>
</gene>
<dbReference type="Pfam" id="PF03747">
    <property type="entry name" value="ADP_ribosyl_GH"/>
    <property type="match status" value="1"/>
</dbReference>
<feature type="binding site" evidence="3">
    <location>
        <position position="277"/>
    </location>
    <ligand>
        <name>Mg(2+)</name>
        <dbReference type="ChEBI" id="CHEBI:18420"/>
        <label>1</label>
    </ligand>
</feature>